<dbReference type="Pfam" id="PF00149">
    <property type="entry name" value="Metallophos"/>
    <property type="match status" value="1"/>
</dbReference>
<feature type="compositionally biased region" description="Basic residues" evidence="12">
    <location>
        <begin position="551"/>
        <end position="572"/>
    </location>
</feature>
<dbReference type="InterPro" id="IPR029052">
    <property type="entry name" value="Metallo-depent_PP-like"/>
</dbReference>
<keyword evidence="5" id="KW-0926">Vacuole</keyword>
<evidence type="ECO:0000256" key="9">
    <source>
        <dbReference type="ARBA" id="ARBA00022989"/>
    </source>
</evidence>
<dbReference type="PIRSF" id="PIRSF027093">
    <property type="entry name" value="EndopolyPtase_N1"/>
    <property type="match status" value="1"/>
</dbReference>
<comment type="similarity">
    <text evidence="2">Belongs to the endopolyphosphatase PPN1 family.</text>
</comment>
<feature type="compositionally biased region" description="Basic residues" evidence="12">
    <location>
        <begin position="631"/>
        <end position="646"/>
    </location>
</feature>
<evidence type="ECO:0000256" key="2">
    <source>
        <dbReference type="ARBA" id="ARBA00010399"/>
    </source>
</evidence>
<dbReference type="GO" id="GO:0000298">
    <property type="term" value="F:endopolyphosphatase activity"/>
    <property type="evidence" value="ECO:0007669"/>
    <property type="project" value="UniProtKB-EC"/>
</dbReference>
<reference evidence="15" key="1">
    <citation type="submission" date="2017-09" db="EMBL/GenBank/DDBJ databases">
        <title>Polyketide synthases of a Diaporthe helianthi virulent isolate.</title>
        <authorList>
            <person name="Baroncelli R."/>
        </authorList>
    </citation>
    <scope>NUCLEOTIDE SEQUENCE [LARGE SCALE GENOMIC DNA]</scope>
    <source>
        <strain evidence="15">7/96</strain>
    </source>
</reference>
<dbReference type="AlphaFoldDB" id="A0A2P5HI71"/>
<feature type="chain" id="PRO_5015163787" description="Endopolyphosphatase" evidence="13">
    <location>
        <begin position="27"/>
        <end position="785"/>
    </location>
</feature>
<dbReference type="InterPro" id="IPR004843">
    <property type="entry name" value="Calcineurin-like_PHP"/>
</dbReference>
<protein>
    <recommendedName>
        <fullName evidence="4">Endopolyphosphatase</fullName>
        <ecNumber evidence="3">3.6.1.10</ecNumber>
    </recommendedName>
</protein>
<dbReference type="Proteomes" id="UP000094444">
    <property type="component" value="Unassembled WGS sequence"/>
</dbReference>
<keyword evidence="8" id="KW-0735">Signal-anchor</keyword>
<evidence type="ECO:0000313" key="16">
    <source>
        <dbReference type="Proteomes" id="UP000094444"/>
    </source>
</evidence>
<evidence type="ECO:0000256" key="13">
    <source>
        <dbReference type="SAM" id="SignalP"/>
    </source>
</evidence>
<dbReference type="GO" id="GO:0005774">
    <property type="term" value="C:vacuolar membrane"/>
    <property type="evidence" value="ECO:0007669"/>
    <property type="project" value="UniProtKB-SubCell"/>
</dbReference>
<keyword evidence="16" id="KW-1185">Reference proteome</keyword>
<dbReference type="EC" id="3.6.1.10" evidence="3"/>
<evidence type="ECO:0000256" key="3">
    <source>
        <dbReference type="ARBA" id="ARBA00012459"/>
    </source>
</evidence>
<dbReference type="PANTHER" id="PTHR10340:SF55">
    <property type="entry name" value="ENDOPOLYPHOSPHATASE"/>
    <property type="match status" value="1"/>
</dbReference>
<name>A0A2P5HI71_DIAHE</name>
<accession>A0A2P5HI71</accession>
<feature type="region of interest" description="Disordered" evidence="12">
    <location>
        <begin position="627"/>
        <end position="646"/>
    </location>
</feature>
<evidence type="ECO:0000256" key="12">
    <source>
        <dbReference type="SAM" id="MobiDB-lite"/>
    </source>
</evidence>
<dbReference type="InterPro" id="IPR012358">
    <property type="entry name" value="EndopolyPtase_N1"/>
</dbReference>
<evidence type="ECO:0000259" key="14">
    <source>
        <dbReference type="Pfam" id="PF00149"/>
    </source>
</evidence>
<dbReference type="FunFam" id="3.60.21.10:FF:000082">
    <property type="entry name" value="Endopolyphosphatase"/>
    <property type="match status" value="1"/>
</dbReference>
<dbReference type="GO" id="GO:0000324">
    <property type="term" value="C:fungal-type vacuole"/>
    <property type="evidence" value="ECO:0007669"/>
    <property type="project" value="TreeGrafter"/>
</dbReference>
<evidence type="ECO:0000256" key="4">
    <source>
        <dbReference type="ARBA" id="ARBA00014458"/>
    </source>
</evidence>
<feature type="compositionally biased region" description="Low complexity" evidence="12">
    <location>
        <begin position="84"/>
        <end position="99"/>
    </location>
</feature>
<feature type="region of interest" description="Disordered" evidence="12">
    <location>
        <begin position="537"/>
        <end position="598"/>
    </location>
</feature>
<comment type="caution">
    <text evidence="15">The sequence shown here is derived from an EMBL/GenBank/DDBJ whole genome shotgun (WGS) entry which is preliminary data.</text>
</comment>
<dbReference type="InParanoid" id="A0A2P5HI71"/>
<evidence type="ECO:0000256" key="8">
    <source>
        <dbReference type="ARBA" id="ARBA00022968"/>
    </source>
</evidence>
<feature type="region of interest" description="Disordered" evidence="12">
    <location>
        <begin position="708"/>
        <end position="761"/>
    </location>
</feature>
<keyword evidence="13" id="KW-0732">Signal</keyword>
<proteinExistence type="inferred from homology"/>
<keyword evidence="6" id="KW-0812">Transmembrane</keyword>
<keyword evidence="9" id="KW-1133">Transmembrane helix</keyword>
<evidence type="ECO:0000256" key="7">
    <source>
        <dbReference type="ARBA" id="ARBA00022801"/>
    </source>
</evidence>
<keyword evidence="10" id="KW-0472">Membrane</keyword>
<evidence type="ECO:0000256" key="5">
    <source>
        <dbReference type="ARBA" id="ARBA00022554"/>
    </source>
</evidence>
<feature type="compositionally biased region" description="Basic residues" evidence="12">
    <location>
        <begin position="447"/>
        <end position="462"/>
    </location>
</feature>
<dbReference type="GO" id="GO:0004309">
    <property type="term" value="F:exopolyphosphatase activity"/>
    <property type="evidence" value="ECO:0007669"/>
    <property type="project" value="TreeGrafter"/>
</dbReference>
<dbReference type="EMBL" id="MAVT02001890">
    <property type="protein sequence ID" value="POS69951.1"/>
    <property type="molecule type" value="Genomic_DNA"/>
</dbReference>
<feature type="compositionally biased region" description="Basic residues" evidence="12">
    <location>
        <begin position="743"/>
        <end position="760"/>
    </location>
</feature>
<feature type="domain" description="Calcineurin-like phosphoesterase" evidence="14">
    <location>
        <begin position="153"/>
        <end position="367"/>
    </location>
</feature>
<dbReference type="STRING" id="158607.A0A2P5HI71"/>
<evidence type="ECO:0000256" key="1">
    <source>
        <dbReference type="ARBA" id="ARBA00004576"/>
    </source>
</evidence>
<dbReference type="GO" id="GO:0008081">
    <property type="term" value="F:phosphoric diester hydrolase activity"/>
    <property type="evidence" value="ECO:0007669"/>
    <property type="project" value="TreeGrafter"/>
</dbReference>
<organism evidence="15 16">
    <name type="scientific">Diaporthe helianthi</name>
    <dbReference type="NCBI Taxonomy" id="158607"/>
    <lineage>
        <taxon>Eukaryota</taxon>
        <taxon>Fungi</taxon>
        <taxon>Dikarya</taxon>
        <taxon>Ascomycota</taxon>
        <taxon>Pezizomycotina</taxon>
        <taxon>Sordariomycetes</taxon>
        <taxon>Sordariomycetidae</taxon>
        <taxon>Diaporthales</taxon>
        <taxon>Diaporthaceae</taxon>
        <taxon>Diaporthe</taxon>
    </lineage>
</organism>
<dbReference type="FunCoup" id="A0A2P5HI71">
    <property type="interactions" value="184"/>
</dbReference>
<comment type="subcellular location">
    <subcellularLocation>
        <location evidence="1">Vacuole membrane</location>
        <topology evidence="1">Single-pass type II membrane protein</topology>
    </subcellularLocation>
</comment>
<dbReference type="GO" id="GO:0006798">
    <property type="term" value="P:polyphosphate catabolic process"/>
    <property type="evidence" value="ECO:0007669"/>
    <property type="project" value="TreeGrafter"/>
</dbReference>
<sequence>MTYGVILLGAALTHLCAGAIAVQALAQPRVPLAAGALAQQPLGGTLSSPPPITEEDKAAQPRKLHGRFLHITGESRPRRSNIEAASRGSSASPGAGSTSAALTTDRLLDFHPDEFYKVHTSTAQGRACHSGKGPAGTYGAETSDCDTPLSLVNATFDWIVATKLRHEIDFVVWTGDSARHDSDEDIPRSPAQVLGTNRLLANKFAETFSDNDNGVNVPVIPTFGNNDILPHNVLMPGPNKWLRYYTDIWHHFIPEEQRHSFEFGGWFYVEVIPNKLAVFSLNTLYFFDRNAGVDDCVKPAEPGFKHMEWLRVQLQFMRDRDMKVILMGHVPPARTDSKMLWDETCWQKYTLWLKQYRDVVIGSLYGHMNIDHFVLVDTNEIDIRPAEVQYEIEDEDGDEDIIDRENLDDEVSLQSATDYLEELREGWAKLPNPNRPKTLVFDSERNRSRKKSKNHENKKKGSRGKDKDKLDSEWAERYHLALVSPSIVPNYFPTLRVFEYNITGLEDAVTWADYANRLPTLPDEDAPEDLTGAELELRGLDDHAETETNKYKGKKPKRPKGDKKKKKKKGKKPKDPNLVVPEPPSKSSPPGPAYSPQPLTLTGYKQYYANLTYINNDIAPQSEDVDTEKWRKGKHGNKMPKNKRPKPREFQFDIEYTTYDDKLYNLSDLTVRSFVELAYRMGKTAKAKTRLLAGGDIVDDLEDLEIEERGGLGLDEDRHDMSEPEREENADRPEADDPEAEKKRRRKKKKNKDKKDKKPGKTWLHFLRHAFVSTVDDDELKDKFS</sequence>
<dbReference type="Gene3D" id="3.60.21.10">
    <property type="match status" value="1"/>
</dbReference>
<feature type="compositionally biased region" description="Basic and acidic residues" evidence="12">
    <location>
        <begin position="708"/>
        <end position="735"/>
    </location>
</feature>
<keyword evidence="11" id="KW-0325">Glycoprotein</keyword>
<dbReference type="SUPFAM" id="SSF56300">
    <property type="entry name" value="Metallo-dependent phosphatases"/>
    <property type="match status" value="1"/>
</dbReference>
<feature type="compositionally biased region" description="Pro residues" evidence="12">
    <location>
        <begin position="581"/>
        <end position="595"/>
    </location>
</feature>
<feature type="region of interest" description="Disordered" evidence="12">
    <location>
        <begin position="430"/>
        <end position="469"/>
    </location>
</feature>
<feature type="compositionally biased region" description="Basic and acidic residues" evidence="12">
    <location>
        <begin position="537"/>
        <end position="550"/>
    </location>
</feature>
<evidence type="ECO:0000256" key="10">
    <source>
        <dbReference type="ARBA" id="ARBA00023136"/>
    </source>
</evidence>
<dbReference type="OrthoDB" id="348678at2759"/>
<evidence type="ECO:0000256" key="6">
    <source>
        <dbReference type="ARBA" id="ARBA00022692"/>
    </source>
</evidence>
<gene>
    <name evidence="15" type="ORF">DHEL01_v211655</name>
</gene>
<evidence type="ECO:0000313" key="15">
    <source>
        <dbReference type="EMBL" id="POS69951.1"/>
    </source>
</evidence>
<dbReference type="PANTHER" id="PTHR10340">
    <property type="entry name" value="SPHINGOMYELIN PHOSPHODIESTERASE"/>
    <property type="match status" value="1"/>
</dbReference>
<evidence type="ECO:0000256" key="11">
    <source>
        <dbReference type="ARBA" id="ARBA00023180"/>
    </source>
</evidence>
<feature type="signal peptide" evidence="13">
    <location>
        <begin position="1"/>
        <end position="26"/>
    </location>
</feature>
<feature type="region of interest" description="Disordered" evidence="12">
    <location>
        <begin position="43"/>
        <end position="99"/>
    </location>
</feature>
<keyword evidence="7" id="KW-0378">Hydrolase</keyword>